<name>A0A5C4MBD8_9PSEU</name>
<dbReference type="Proteomes" id="UP000305546">
    <property type="component" value="Unassembled WGS sequence"/>
</dbReference>
<dbReference type="InterPro" id="IPR013752">
    <property type="entry name" value="KPA_reductase"/>
</dbReference>
<dbReference type="SUPFAM" id="SSF48179">
    <property type="entry name" value="6-phosphogluconate dehydrogenase C-terminal domain-like"/>
    <property type="match status" value="1"/>
</dbReference>
<evidence type="ECO:0000259" key="5">
    <source>
        <dbReference type="Pfam" id="PF08546"/>
    </source>
</evidence>
<dbReference type="GO" id="GO:0016491">
    <property type="term" value="F:oxidoreductase activity"/>
    <property type="evidence" value="ECO:0007669"/>
    <property type="project" value="UniProtKB-KW"/>
</dbReference>
<keyword evidence="2" id="KW-0521">NADP</keyword>
<dbReference type="Gene3D" id="3.40.50.720">
    <property type="entry name" value="NAD(P)-binding Rossmann-like Domain"/>
    <property type="match status" value="1"/>
</dbReference>
<dbReference type="FunFam" id="1.10.1040.10:FF:000017">
    <property type="entry name" value="2-dehydropantoate 2-reductase"/>
    <property type="match status" value="1"/>
</dbReference>
<dbReference type="GO" id="GO:0005737">
    <property type="term" value="C:cytoplasm"/>
    <property type="evidence" value="ECO:0007669"/>
    <property type="project" value="TreeGrafter"/>
</dbReference>
<organism evidence="6 7">
    <name type="scientific">Amycolatopsis alkalitolerans</name>
    <dbReference type="NCBI Taxonomy" id="2547244"/>
    <lineage>
        <taxon>Bacteria</taxon>
        <taxon>Bacillati</taxon>
        <taxon>Actinomycetota</taxon>
        <taxon>Actinomycetes</taxon>
        <taxon>Pseudonocardiales</taxon>
        <taxon>Pseudonocardiaceae</taxon>
        <taxon>Amycolatopsis</taxon>
    </lineage>
</organism>
<dbReference type="RefSeq" id="WP_139094867.1">
    <property type="nucleotide sequence ID" value="NZ_VDFW01000002.1"/>
</dbReference>
<dbReference type="EMBL" id="VDFW01000002">
    <property type="protein sequence ID" value="TNC28922.1"/>
    <property type="molecule type" value="Genomic_DNA"/>
</dbReference>
<comment type="caution">
    <text evidence="6">The sequence shown here is derived from an EMBL/GenBank/DDBJ whole genome shotgun (WGS) entry which is preliminary data.</text>
</comment>
<dbReference type="Pfam" id="PF08546">
    <property type="entry name" value="ApbA_C"/>
    <property type="match status" value="1"/>
</dbReference>
<dbReference type="FunFam" id="3.40.50.720:FF:000307">
    <property type="entry name" value="2-dehydropantoate 2-reductase"/>
    <property type="match status" value="1"/>
</dbReference>
<keyword evidence="7" id="KW-1185">Reference proteome</keyword>
<dbReference type="InterPro" id="IPR036291">
    <property type="entry name" value="NAD(P)-bd_dom_sf"/>
</dbReference>
<evidence type="ECO:0000256" key="2">
    <source>
        <dbReference type="ARBA" id="ARBA00022857"/>
    </source>
</evidence>
<evidence type="ECO:0000313" key="7">
    <source>
        <dbReference type="Proteomes" id="UP000305546"/>
    </source>
</evidence>
<evidence type="ECO:0000259" key="4">
    <source>
        <dbReference type="Pfam" id="PF02558"/>
    </source>
</evidence>
<accession>A0A5C4MBD8</accession>
<keyword evidence="3" id="KW-0560">Oxidoreductase</keyword>
<dbReference type="PANTHER" id="PTHR21708">
    <property type="entry name" value="PROBABLE 2-DEHYDROPANTOATE 2-REDUCTASE"/>
    <property type="match status" value="1"/>
</dbReference>
<sequence>MKVAVLGAGAIGAYVGASLHRAGAEVHLIARGPHLAAIRSSGVRVTSERGDFTAHPHATDDPAEVGPVDHVFLGLKANSYATCGPLIEPLLAGHTSIIAAQNGIPWWYFHGLPGPYQGRRVETVDPGGAVSAVLPVHRAIGCVVYAATEISAPGEIRHLEGTRLSIGEPDGSVSARCREFSDAMVAGGLKCPVEPDLRHDIWIKLMGNIAFNPISALTRATMLGICKHTDTRSTVVQMMRETLDVAARLGVHPEVSIDRRLAGAERTGEHKTSTLQDLEKGKPLELDAILAAVVELADLTGAPVPTLRVVNALAGLLGEQVAS</sequence>
<feature type="domain" description="Ketopantoate reductase N-terminal" evidence="4">
    <location>
        <begin position="3"/>
        <end position="104"/>
    </location>
</feature>
<dbReference type="Gene3D" id="1.10.1040.10">
    <property type="entry name" value="N-(1-d-carboxylethyl)-l-norvaline Dehydrogenase, domain 2"/>
    <property type="match status" value="1"/>
</dbReference>
<evidence type="ECO:0000313" key="6">
    <source>
        <dbReference type="EMBL" id="TNC28922.1"/>
    </source>
</evidence>
<dbReference type="NCBIfam" id="NF005089">
    <property type="entry name" value="PRK06522.1-4"/>
    <property type="match status" value="1"/>
</dbReference>
<feature type="domain" description="Ketopantoate reductase C-terminal" evidence="5">
    <location>
        <begin position="196"/>
        <end position="313"/>
    </location>
</feature>
<dbReference type="InterPro" id="IPR008927">
    <property type="entry name" value="6-PGluconate_DH-like_C_sf"/>
</dbReference>
<reference evidence="6 7" key="1">
    <citation type="submission" date="2019-06" db="EMBL/GenBank/DDBJ databases">
        <title>Amycolatopsis alkalitolerans sp. nov., isolated from Gastrodia elata Blume.</title>
        <authorList>
            <person name="Narsing Rao M.P."/>
            <person name="Li W.J."/>
        </authorList>
    </citation>
    <scope>NUCLEOTIDE SEQUENCE [LARGE SCALE GENOMIC DNA]</scope>
    <source>
        <strain evidence="6 7">SYSUP0005</strain>
    </source>
</reference>
<evidence type="ECO:0000256" key="3">
    <source>
        <dbReference type="ARBA" id="ARBA00023002"/>
    </source>
</evidence>
<evidence type="ECO:0000256" key="1">
    <source>
        <dbReference type="ARBA" id="ARBA00007870"/>
    </source>
</evidence>
<dbReference type="InterPro" id="IPR013328">
    <property type="entry name" value="6PGD_dom2"/>
</dbReference>
<dbReference type="Pfam" id="PF02558">
    <property type="entry name" value="ApbA"/>
    <property type="match status" value="1"/>
</dbReference>
<comment type="similarity">
    <text evidence="1">Belongs to the ketopantoate reductase family.</text>
</comment>
<protein>
    <submittedName>
        <fullName evidence="6">2-dehydropantoate 2-reductase</fullName>
    </submittedName>
</protein>
<dbReference type="InterPro" id="IPR051402">
    <property type="entry name" value="KPR-Related"/>
</dbReference>
<dbReference type="OrthoDB" id="9796561at2"/>
<dbReference type="InterPro" id="IPR013332">
    <property type="entry name" value="KPR_N"/>
</dbReference>
<dbReference type="SUPFAM" id="SSF51735">
    <property type="entry name" value="NAD(P)-binding Rossmann-fold domains"/>
    <property type="match status" value="1"/>
</dbReference>
<dbReference type="PANTHER" id="PTHR21708:SF45">
    <property type="entry name" value="2-DEHYDROPANTOATE 2-REDUCTASE"/>
    <property type="match status" value="1"/>
</dbReference>
<proteinExistence type="inferred from homology"/>
<gene>
    <name evidence="6" type="ORF">FG385_02055</name>
</gene>
<dbReference type="AlphaFoldDB" id="A0A5C4MBD8"/>